<dbReference type="HOGENOM" id="CLU_1261066_0_0_11"/>
<protein>
    <submittedName>
        <fullName evidence="2">Uncharacterized protein</fullName>
    </submittedName>
</protein>
<evidence type="ECO:0000313" key="3">
    <source>
        <dbReference type="Proteomes" id="UP000002255"/>
    </source>
</evidence>
<reference evidence="2 3" key="1">
    <citation type="journal article" date="2010" name="Stand. Genomic Sci.">
        <title>Complete genome sequence of Xylanimonas cellulosilytica type strain (XIL07).</title>
        <authorList>
            <person name="Foster B."/>
            <person name="Pukall R."/>
            <person name="Abt B."/>
            <person name="Nolan M."/>
            <person name="Glavina Del Rio T."/>
            <person name="Chen F."/>
            <person name="Lucas S."/>
            <person name="Tice H."/>
            <person name="Pitluck S."/>
            <person name="Cheng J.-F."/>
            <person name="Chertkov O."/>
            <person name="Brettin T."/>
            <person name="Han C."/>
            <person name="Detter J.C."/>
            <person name="Bruce D."/>
            <person name="Goodwin L."/>
            <person name="Ivanova N."/>
            <person name="Mavromatis K."/>
            <person name="Pati A."/>
            <person name="Mikhailova N."/>
            <person name="Chen A."/>
            <person name="Palaniappan K."/>
            <person name="Land M."/>
            <person name="Hauser L."/>
            <person name="Chang Y.-J."/>
            <person name="Jeffries C.D."/>
            <person name="Chain P."/>
            <person name="Rohde M."/>
            <person name="Goeker M."/>
            <person name="Bristow J."/>
            <person name="Eisen J.A."/>
            <person name="Markowitz V."/>
            <person name="Hugenholtz P."/>
            <person name="Kyrpides N.C."/>
            <person name="Klenk H.-P."/>
            <person name="Lapidus A."/>
        </authorList>
    </citation>
    <scope>NUCLEOTIDE SEQUENCE [LARGE SCALE GENOMIC DNA]</scope>
    <source>
        <strain evidence="3">DSM 15894 / CECT 5975 / LMG 20990 / XIL07</strain>
        <plasmid evidence="3">Plasmid pXCEL01</plasmid>
    </source>
</reference>
<evidence type="ECO:0000313" key="2">
    <source>
        <dbReference type="EMBL" id="ACZ32383.1"/>
    </source>
</evidence>
<organism evidence="2 3">
    <name type="scientific">Xylanimonas cellulosilytica (strain DSM 15894 / JCM 12276 / CECT 5975 / KCTC 9989 / LMG 20990 / NBRC 107835 / XIL07)</name>
    <dbReference type="NCBI Taxonomy" id="446471"/>
    <lineage>
        <taxon>Bacteria</taxon>
        <taxon>Bacillati</taxon>
        <taxon>Actinomycetota</taxon>
        <taxon>Actinomycetes</taxon>
        <taxon>Micrococcales</taxon>
        <taxon>Promicromonosporaceae</taxon>
        <taxon>Xylanimonas</taxon>
    </lineage>
</organism>
<geneLocation type="plasmid" evidence="2 3">
    <name>pXCEL01</name>
</geneLocation>
<name>D1C0R7_XYLCX</name>
<keyword evidence="3" id="KW-1185">Reference proteome</keyword>
<sequence length="219" mass="23770">MTVSYDEASAQMSAMTDLAIRATVGEMRAAAYVIAHEARAGVPTAARVYLEPSDQGDWLYVVGWADANGKNSGQEPSEDAQNAAAHLYLPHIGREPDASAVPGLWQIERRPERYALDVARVLGEYVPPVVAEVLTVRDPDGYTQAELTVLGTIPLPGTVAEFSVDPGAGYDWEAWTEHRDALRPRLLDALADPPGGKYVEGRKDRDWLDGSPYAPQAAR</sequence>
<evidence type="ECO:0000256" key="1">
    <source>
        <dbReference type="SAM" id="MobiDB-lite"/>
    </source>
</evidence>
<keyword evidence="2" id="KW-0614">Plasmid</keyword>
<dbReference type="RefSeq" id="WP_012880123.1">
    <property type="nucleotide sequence ID" value="NC_013531.1"/>
</dbReference>
<dbReference type="Proteomes" id="UP000002255">
    <property type="component" value="Plasmid pXCEL01"/>
</dbReference>
<accession>D1C0R7</accession>
<gene>
    <name evidence="2" type="ORF">Xcel_3384</name>
</gene>
<dbReference type="OrthoDB" id="4762026at2"/>
<dbReference type="KEGG" id="xce:Xcel_3384"/>
<proteinExistence type="predicted"/>
<feature type="compositionally biased region" description="Basic and acidic residues" evidence="1">
    <location>
        <begin position="199"/>
        <end position="208"/>
    </location>
</feature>
<dbReference type="EMBL" id="CP001822">
    <property type="protein sequence ID" value="ACZ32383.1"/>
    <property type="molecule type" value="Genomic_DNA"/>
</dbReference>
<feature type="region of interest" description="Disordered" evidence="1">
    <location>
        <begin position="193"/>
        <end position="219"/>
    </location>
</feature>
<dbReference type="AlphaFoldDB" id="D1C0R7"/>